<dbReference type="NCBIfam" id="TIGR01430">
    <property type="entry name" value="aden_deam"/>
    <property type="match status" value="1"/>
</dbReference>
<keyword evidence="6" id="KW-0862">Zinc</keyword>
<gene>
    <name evidence="8" type="primary">add</name>
    <name evidence="8" type="ORF">C7P63_05325</name>
</gene>
<evidence type="ECO:0000259" key="7">
    <source>
        <dbReference type="Pfam" id="PF00962"/>
    </source>
</evidence>
<dbReference type="GO" id="GO:0005829">
    <property type="term" value="C:cytosol"/>
    <property type="evidence" value="ECO:0007669"/>
    <property type="project" value="TreeGrafter"/>
</dbReference>
<dbReference type="InterPro" id="IPR032466">
    <property type="entry name" value="Metal_Hydrolase"/>
</dbReference>
<protein>
    <recommendedName>
        <fullName evidence="3">adenosine deaminase</fullName>
        <ecNumber evidence="3">3.5.4.4</ecNumber>
    </recommendedName>
</protein>
<comment type="similarity">
    <text evidence="2">Belongs to the metallo-dependent hydrolases superfamily. Adenosine and AMP deaminases family.</text>
</comment>
<reference evidence="8 9" key="1">
    <citation type="submission" date="2018-03" db="EMBL/GenBank/DDBJ databases">
        <authorList>
            <person name="Gulvik C.A."/>
        </authorList>
    </citation>
    <scope>NUCLEOTIDE SEQUENCE [LARGE SCALE GENOMIC DNA]</scope>
    <source>
        <strain evidence="8 9">JCM 31581</strain>
    </source>
</reference>
<keyword evidence="9" id="KW-1185">Reference proteome</keyword>
<dbReference type="Pfam" id="PF00962">
    <property type="entry name" value="A_deaminase"/>
    <property type="match status" value="1"/>
</dbReference>
<dbReference type="GO" id="GO:0046103">
    <property type="term" value="P:inosine biosynthetic process"/>
    <property type="evidence" value="ECO:0007669"/>
    <property type="project" value="TreeGrafter"/>
</dbReference>
<dbReference type="GO" id="GO:0004000">
    <property type="term" value="F:adenosine deaminase activity"/>
    <property type="evidence" value="ECO:0007669"/>
    <property type="project" value="UniProtKB-ARBA"/>
</dbReference>
<accession>A0A3R9YWU4</accession>
<evidence type="ECO:0000256" key="2">
    <source>
        <dbReference type="ARBA" id="ARBA00006676"/>
    </source>
</evidence>
<dbReference type="EC" id="3.5.4.4" evidence="3"/>
<comment type="caution">
    <text evidence="8">The sequence shown here is derived from an EMBL/GenBank/DDBJ whole genome shotgun (WGS) entry which is preliminary data.</text>
</comment>
<organism evidence="8 9">
    <name type="scientific">Vagococcus humatus</name>
    <dbReference type="NCBI Taxonomy" id="1889241"/>
    <lineage>
        <taxon>Bacteria</taxon>
        <taxon>Bacillati</taxon>
        <taxon>Bacillota</taxon>
        <taxon>Bacilli</taxon>
        <taxon>Lactobacillales</taxon>
        <taxon>Enterococcaceae</taxon>
        <taxon>Vagococcus</taxon>
    </lineage>
</organism>
<evidence type="ECO:0000256" key="1">
    <source>
        <dbReference type="ARBA" id="ARBA00001947"/>
    </source>
</evidence>
<evidence type="ECO:0000256" key="3">
    <source>
        <dbReference type="ARBA" id="ARBA00012784"/>
    </source>
</evidence>
<evidence type="ECO:0000256" key="4">
    <source>
        <dbReference type="ARBA" id="ARBA00022723"/>
    </source>
</evidence>
<dbReference type="RefSeq" id="WP_125943133.1">
    <property type="nucleotide sequence ID" value="NZ_PXZH01000002.1"/>
</dbReference>
<dbReference type="PANTHER" id="PTHR11409:SF43">
    <property type="entry name" value="ADENOSINE DEAMINASE"/>
    <property type="match status" value="1"/>
</dbReference>
<dbReference type="GO" id="GO:0006154">
    <property type="term" value="P:adenosine catabolic process"/>
    <property type="evidence" value="ECO:0007669"/>
    <property type="project" value="TreeGrafter"/>
</dbReference>
<keyword evidence="4" id="KW-0479">Metal-binding</keyword>
<dbReference type="OrthoDB" id="9779574at2"/>
<evidence type="ECO:0000313" key="9">
    <source>
        <dbReference type="Proteomes" id="UP000277864"/>
    </source>
</evidence>
<dbReference type="GO" id="GO:0046872">
    <property type="term" value="F:metal ion binding"/>
    <property type="evidence" value="ECO:0007669"/>
    <property type="project" value="UniProtKB-KW"/>
</dbReference>
<dbReference type="InterPro" id="IPR006330">
    <property type="entry name" value="Ado/ade_deaminase"/>
</dbReference>
<keyword evidence="5" id="KW-0378">Hydrolase</keyword>
<dbReference type="Proteomes" id="UP000277864">
    <property type="component" value="Unassembled WGS sequence"/>
</dbReference>
<dbReference type="AlphaFoldDB" id="A0A3R9YWU4"/>
<dbReference type="Gene3D" id="3.20.20.140">
    <property type="entry name" value="Metal-dependent hydrolases"/>
    <property type="match status" value="1"/>
</dbReference>
<sequence length="330" mass="37011">MDTAIIHQFPKVDLHCHLDGSVSLATLEKFAEKEGQDPSQVIQAVAPEKCEDLAEYLKSFDFILSLLQTKENLTEAAYDVVRQAAEDGVCYIEIRFAPLLHQQKGLTVPEIISSVCEGIEKGMTTYQVESNVLICGMRHHSQKDNQQLFQEVSQLNQARIVGFDFAGDEKQVSNQKIAESIQFANQTGYQLTIHSGECGCYHNVLEGIRLGATRIGHGVAIRQDKAAMAFCRETKTLLEMCPTSNLQTNAISSWEEYPLRLFMEEGILCCINTDNRTVSNTNLTQEYQLLATHCQLTYEEMKQLNINGITGSFAVDSVKEKVLDKINRHI</sequence>
<dbReference type="InterPro" id="IPR001365">
    <property type="entry name" value="A_deaminase_dom"/>
</dbReference>
<dbReference type="SUPFAM" id="SSF51556">
    <property type="entry name" value="Metallo-dependent hydrolases"/>
    <property type="match status" value="1"/>
</dbReference>
<evidence type="ECO:0000313" key="8">
    <source>
        <dbReference type="EMBL" id="RST89200.1"/>
    </source>
</evidence>
<dbReference type="PANTHER" id="PTHR11409">
    <property type="entry name" value="ADENOSINE DEAMINASE"/>
    <property type="match status" value="1"/>
</dbReference>
<evidence type="ECO:0000256" key="5">
    <source>
        <dbReference type="ARBA" id="ARBA00022801"/>
    </source>
</evidence>
<evidence type="ECO:0000256" key="6">
    <source>
        <dbReference type="ARBA" id="ARBA00022833"/>
    </source>
</evidence>
<dbReference type="EMBL" id="PXZH01000002">
    <property type="protein sequence ID" value="RST89200.1"/>
    <property type="molecule type" value="Genomic_DNA"/>
</dbReference>
<feature type="domain" description="Adenosine deaminase" evidence="7">
    <location>
        <begin position="10"/>
        <end position="327"/>
    </location>
</feature>
<comment type="cofactor">
    <cofactor evidence="1">
        <name>Zn(2+)</name>
        <dbReference type="ChEBI" id="CHEBI:29105"/>
    </cofactor>
</comment>
<dbReference type="GO" id="GO:0043103">
    <property type="term" value="P:hypoxanthine salvage"/>
    <property type="evidence" value="ECO:0007669"/>
    <property type="project" value="TreeGrafter"/>
</dbReference>
<name>A0A3R9YWU4_9ENTE</name>
<proteinExistence type="inferred from homology"/>